<keyword evidence="12" id="KW-1185">Reference proteome</keyword>
<keyword evidence="3" id="KW-1003">Cell membrane</keyword>
<dbReference type="Pfam" id="PF04290">
    <property type="entry name" value="DctQ"/>
    <property type="match status" value="1"/>
</dbReference>
<evidence type="ECO:0000256" key="6">
    <source>
        <dbReference type="ARBA" id="ARBA00022989"/>
    </source>
</evidence>
<evidence type="ECO:0000256" key="4">
    <source>
        <dbReference type="ARBA" id="ARBA00022519"/>
    </source>
</evidence>
<dbReference type="GO" id="GO:0005886">
    <property type="term" value="C:plasma membrane"/>
    <property type="evidence" value="ECO:0007669"/>
    <property type="project" value="UniProtKB-SubCell"/>
</dbReference>
<comment type="subcellular location">
    <subcellularLocation>
        <location evidence="1">Cell inner membrane</location>
        <topology evidence="1">Multi-pass membrane protein</topology>
    </subcellularLocation>
</comment>
<feature type="domain" description="Tripartite ATP-independent periplasmic transporters DctQ component" evidence="10">
    <location>
        <begin position="42"/>
        <end position="171"/>
    </location>
</feature>
<keyword evidence="7 9" id="KW-0472">Membrane</keyword>
<dbReference type="EMBL" id="CP042593">
    <property type="protein sequence ID" value="QED46171.1"/>
    <property type="molecule type" value="Genomic_DNA"/>
</dbReference>
<keyword evidence="6 9" id="KW-1133">Transmembrane helix</keyword>
<keyword evidence="4" id="KW-0997">Cell inner membrane</keyword>
<dbReference type="OrthoDB" id="9815614at2"/>
<evidence type="ECO:0000256" key="9">
    <source>
        <dbReference type="SAM" id="Phobius"/>
    </source>
</evidence>
<feature type="transmembrane region" description="Helical" evidence="9">
    <location>
        <begin position="31"/>
        <end position="53"/>
    </location>
</feature>
<dbReference type="InterPro" id="IPR055348">
    <property type="entry name" value="DctQ"/>
</dbReference>
<reference evidence="12" key="1">
    <citation type="submission" date="2019-08" db="EMBL/GenBank/DDBJ databases">
        <authorList>
            <person name="Zheng X."/>
        </authorList>
    </citation>
    <scope>NUCLEOTIDE SEQUENCE [LARGE SCALE GENOMIC DNA]</scope>
    <source>
        <strain evidence="12">FJAT-25496</strain>
    </source>
</reference>
<dbReference type="KEGG" id="bda:FSZ17_02005"/>
<feature type="transmembrane region" description="Helical" evidence="9">
    <location>
        <begin position="103"/>
        <end position="122"/>
    </location>
</feature>
<evidence type="ECO:0000256" key="3">
    <source>
        <dbReference type="ARBA" id="ARBA00022475"/>
    </source>
</evidence>
<dbReference type="Proteomes" id="UP000321555">
    <property type="component" value="Chromosome"/>
</dbReference>
<protein>
    <submittedName>
        <fullName evidence="11">TRAP transporter small permease</fullName>
    </submittedName>
</protein>
<sequence>MYFTITLLIIIGRRCAVVKKLNKAWSLFEEVSAGTFFFVGITLIFYGVIMRYFFNEPKAWVEEVVRYFIIWGTFLGFAVALRHNQHIQVDIVYDKLSKRAKRMVDIFATSVSILFCFAFTYYGYVLVESRYHSGMVSLDVGIPMWIVYLILPISGLLFLIRFVERLVHLLRGKEVHYDNPIT</sequence>
<proteinExistence type="inferred from homology"/>
<feature type="transmembrane region" description="Helical" evidence="9">
    <location>
        <begin position="142"/>
        <end position="163"/>
    </location>
</feature>
<evidence type="ECO:0000256" key="8">
    <source>
        <dbReference type="ARBA" id="ARBA00038436"/>
    </source>
</evidence>
<accession>A0A5B8Z097</accession>
<dbReference type="InterPro" id="IPR007387">
    <property type="entry name" value="TRAP_DctQ"/>
</dbReference>
<evidence type="ECO:0000256" key="2">
    <source>
        <dbReference type="ARBA" id="ARBA00022448"/>
    </source>
</evidence>
<name>A0A5B8Z097_CYTDA</name>
<dbReference type="GO" id="GO:0015740">
    <property type="term" value="P:C4-dicarboxylate transport"/>
    <property type="evidence" value="ECO:0007669"/>
    <property type="project" value="TreeGrafter"/>
</dbReference>
<dbReference type="PANTHER" id="PTHR35011:SF2">
    <property type="entry name" value="2,3-DIKETO-L-GULONATE TRAP TRANSPORTER SMALL PERMEASE PROTEIN YIAM"/>
    <property type="match status" value="1"/>
</dbReference>
<keyword evidence="2" id="KW-0813">Transport</keyword>
<evidence type="ECO:0000313" key="12">
    <source>
        <dbReference type="Proteomes" id="UP000321555"/>
    </source>
</evidence>
<dbReference type="GO" id="GO:0022857">
    <property type="term" value="F:transmembrane transporter activity"/>
    <property type="evidence" value="ECO:0007669"/>
    <property type="project" value="TreeGrafter"/>
</dbReference>
<dbReference type="AlphaFoldDB" id="A0A5B8Z097"/>
<comment type="similarity">
    <text evidence="8">Belongs to the TRAP transporter small permease family.</text>
</comment>
<keyword evidence="5 9" id="KW-0812">Transmembrane</keyword>
<organism evidence="11 12">
    <name type="scientific">Cytobacillus dafuensis</name>
    <name type="common">Bacillus dafuensis</name>
    <dbReference type="NCBI Taxonomy" id="1742359"/>
    <lineage>
        <taxon>Bacteria</taxon>
        <taxon>Bacillati</taxon>
        <taxon>Bacillota</taxon>
        <taxon>Bacilli</taxon>
        <taxon>Bacillales</taxon>
        <taxon>Bacillaceae</taxon>
        <taxon>Cytobacillus</taxon>
    </lineage>
</organism>
<dbReference type="PANTHER" id="PTHR35011">
    <property type="entry name" value="2,3-DIKETO-L-GULONATE TRAP TRANSPORTER SMALL PERMEASE PROTEIN YIAM"/>
    <property type="match status" value="1"/>
</dbReference>
<evidence type="ECO:0000259" key="10">
    <source>
        <dbReference type="Pfam" id="PF04290"/>
    </source>
</evidence>
<feature type="transmembrane region" description="Helical" evidence="9">
    <location>
        <begin position="65"/>
        <end position="82"/>
    </location>
</feature>
<dbReference type="STRING" id="1742359.GCA_001439625_01192"/>
<gene>
    <name evidence="11" type="ORF">FSZ17_02005</name>
</gene>
<evidence type="ECO:0000313" key="11">
    <source>
        <dbReference type="EMBL" id="QED46171.1"/>
    </source>
</evidence>
<evidence type="ECO:0000256" key="5">
    <source>
        <dbReference type="ARBA" id="ARBA00022692"/>
    </source>
</evidence>
<evidence type="ECO:0000256" key="7">
    <source>
        <dbReference type="ARBA" id="ARBA00023136"/>
    </source>
</evidence>
<evidence type="ECO:0000256" key="1">
    <source>
        <dbReference type="ARBA" id="ARBA00004429"/>
    </source>
</evidence>